<proteinExistence type="predicted"/>
<protein>
    <recommendedName>
        <fullName evidence="2">Magnesium chelatase ChlI-like catalytic domain-containing protein</fullName>
    </recommendedName>
</protein>
<reference evidence="1" key="1">
    <citation type="journal article" date="2014" name="Front. Microbiol.">
        <title>High frequency of phylogenetically diverse reductive dehalogenase-homologous genes in deep subseafloor sedimentary metagenomes.</title>
        <authorList>
            <person name="Kawai M."/>
            <person name="Futagami T."/>
            <person name="Toyoda A."/>
            <person name="Takaki Y."/>
            <person name="Nishi S."/>
            <person name="Hori S."/>
            <person name="Arai W."/>
            <person name="Tsubouchi T."/>
            <person name="Morono Y."/>
            <person name="Uchiyama I."/>
            <person name="Ito T."/>
            <person name="Fujiyama A."/>
            <person name="Inagaki F."/>
            <person name="Takami H."/>
        </authorList>
    </citation>
    <scope>NUCLEOTIDE SEQUENCE</scope>
    <source>
        <strain evidence="1">Expedition CK06-06</strain>
    </source>
</reference>
<accession>X1PPA3</accession>
<dbReference type="InterPro" id="IPR014721">
    <property type="entry name" value="Ribsml_uS5_D2-typ_fold_subgr"/>
</dbReference>
<organism evidence="1">
    <name type="scientific">marine sediment metagenome</name>
    <dbReference type="NCBI Taxonomy" id="412755"/>
    <lineage>
        <taxon>unclassified sequences</taxon>
        <taxon>metagenomes</taxon>
        <taxon>ecological metagenomes</taxon>
    </lineage>
</organism>
<gene>
    <name evidence="1" type="ORF">S06H3_53619</name>
</gene>
<comment type="caution">
    <text evidence="1">The sequence shown here is derived from an EMBL/GenBank/DDBJ whole genome shotgun (WGS) entry which is preliminary data.</text>
</comment>
<dbReference type="Gene3D" id="3.30.230.10">
    <property type="match status" value="1"/>
</dbReference>
<feature type="non-terminal residue" evidence="1">
    <location>
        <position position="198"/>
    </location>
</feature>
<dbReference type="EMBL" id="BARV01034203">
    <property type="protein sequence ID" value="GAI57658.1"/>
    <property type="molecule type" value="Genomic_DNA"/>
</dbReference>
<dbReference type="SUPFAM" id="SSF54211">
    <property type="entry name" value="Ribosomal protein S5 domain 2-like"/>
    <property type="match status" value="1"/>
</dbReference>
<name>X1PPA3_9ZZZZ</name>
<evidence type="ECO:0008006" key="2">
    <source>
        <dbReference type="Google" id="ProtNLM"/>
    </source>
</evidence>
<dbReference type="AlphaFoldDB" id="X1PPA3"/>
<evidence type="ECO:0000313" key="1">
    <source>
        <dbReference type="EMBL" id="GAI57658.1"/>
    </source>
</evidence>
<sequence length="198" mass="21038">MLAKVLSCAVVGLEGAIVQVEADISPGLPSFTIVGLPDTAVQEARERVRAAIRNSGCTFPMKRIVVNLAPADLKKAGPAYDLPIAVGILLSSEQVYADVSQTIILGELSLDGSLRHTSGILPMVAVAHQEGLSDIIVPDTDAKEASLVEGTKIIPITSLSQLVSYFRGEIPPPEYKSDEVLEYTPPPSSTTDLAYIKR</sequence>
<dbReference type="Pfam" id="PF13541">
    <property type="entry name" value="ChlI"/>
    <property type="match status" value="1"/>
</dbReference>
<dbReference type="InterPro" id="IPR020568">
    <property type="entry name" value="Ribosomal_Su5_D2-typ_SF"/>
</dbReference>